<feature type="domain" description="Outer membrane protein beta-barrel" evidence="6">
    <location>
        <begin position="99"/>
        <end position="309"/>
    </location>
</feature>
<keyword evidence="4" id="KW-0998">Cell outer membrane</keyword>
<accession>A0A7W6NBD1</accession>
<evidence type="ECO:0000256" key="3">
    <source>
        <dbReference type="ARBA" id="ARBA00023136"/>
    </source>
</evidence>
<comment type="subcellular location">
    <subcellularLocation>
        <location evidence="1">Cell outer membrane</location>
    </subcellularLocation>
</comment>
<reference evidence="7 8" key="1">
    <citation type="submission" date="2020-08" db="EMBL/GenBank/DDBJ databases">
        <title>Genomic Encyclopedia of Type Strains, Phase IV (KMG-IV): sequencing the most valuable type-strain genomes for metagenomic binning, comparative biology and taxonomic classification.</title>
        <authorList>
            <person name="Goeker M."/>
        </authorList>
    </citation>
    <scope>NUCLEOTIDE SEQUENCE [LARGE SCALE GENOMIC DNA]</scope>
    <source>
        <strain evidence="7 8">DSM 23447</strain>
    </source>
</reference>
<comment type="caution">
    <text evidence="7">The sequence shown here is derived from an EMBL/GenBank/DDBJ whole genome shotgun (WGS) entry which is preliminary data.</text>
</comment>
<protein>
    <submittedName>
        <fullName evidence="7">Outer membrane immunogenic protein</fullName>
    </submittedName>
</protein>
<evidence type="ECO:0000256" key="2">
    <source>
        <dbReference type="ARBA" id="ARBA00022729"/>
    </source>
</evidence>
<dbReference type="PANTHER" id="PTHR34001">
    <property type="entry name" value="BLL7405 PROTEIN"/>
    <property type="match status" value="1"/>
</dbReference>
<evidence type="ECO:0000313" key="8">
    <source>
        <dbReference type="Proteomes" id="UP000547011"/>
    </source>
</evidence>
<dbReference type="Pfam" id="PF13505">
    <property type="entry name" value="OMP_b-brl"/>
    <property type="match status" value="1"/>
</dbReference>
<sequence length="309" mass="33577">MGTFGHGVPENRHARHFGLLYREWPLPGQMTGPGGRCVNQASRWPPALALPPDLERPLGQVHGEAHRCSLPIKPVLSIIADHKFSTQEVFMRTLMVASAALLLASPALAADKFLPYQPEPYYPMSTGGWGGQYLGATLGGQRTRIDVPSEGTFEDNGFIGGLFAGYNVHQENLVYGAEADAEWSNYDQSVACGTRAAWTCRGYVNFQGSLRARLGVATDSFLLYGTAGLAVAHAGGLTTSPANVSYHDSSFRFGWTVGAGAELAFNENWFGRAEYRYTDLGVRDITFDIVHSNVKVTSHALRAGIGYRF</sequence>
<evidence type="ECO:0000259" key="6">
    <source>
        <dbReference type="Pfam" id="PF13505"/>
    </source>
</evidence>
<gene>
    <name evidence="7" type="ORF">GGR20_001172</name>
</gene>
<dbReference type="EMBL" id="JACIEW010000002">
    <property type="protein sequence ID" value="MBB4051536.1"/>
    <property type="molecule type" value="Genomic_DNA"/>
</dbReference>
<dbReference type="Proteomes" id="UP000547011">
    <property type="component" value="Unassembled WGS sequence"/>
</dbReference>
<dbReference type="InterPro" id="IPR051692">
    <property type="entry name" value="OMP-like"/>
</dbReference>
<proteinExistence type="inferred from homology"/>
<evidence type="ECO:0000256" key="4">
    <source>
        <dbReference type="ARBA" id="ARBA00023237"/>
    </source>
</evidence>
<dbReference type="AlphaFoldDB" id="A0A7W6NBD1"/>
<dbReference type="RefSeq" id="WP_183310284.1">
    <property type="nucleotide sequence ID" value="NZ_JACIEW010000002.1"/>
</dbReference>
<organism evidence="7 8">
    <name type="scientific">Devosia subaequoris</name>
    <dbReference type="NCBI Taxonomy" id="395930"/>
    <lineage>
        <taxon>Bacteria</taxon>
        <taxon>Pseudomonadati</taxon>
        <taxon>Pseudomonadota</taxon>
        <taxon>Alphaproteobacteria</taxon>
        <taxon>Hyphomicrobiales</taxon>
        <taxon>Devosiaceae</taxon>
        <taxon>Devosia</taxon>
    </lineage>
</organism>
<keyword evidence="2" id="KW-0732">Signal</keyword>
<dbReference type="PANTHER" id="PTHR34001:SF3">
    <property type="entry name" value="BLL7405 PROTEIN"/>
    <property type="match status" value="1"/>
</dbReference>
<dbReference type="GO" id="GO:0009279">
    <property type="term" value="C:cell outer membrane"/>
    <property type="evidence" value="ECO:0007669"/>
    <property type="project" value="UniProtKB-SubCell"/>
</dbReference>
<keyword evidence="3" id="KW-0472">Membrane</keyword>
<evidence type="ECO:0000256" key="5">
    <source>
        <dbReference type="ARBA" id="ARBA00038306"/>
    </source>
</evidence>
<name>A0A7W6NBD1_9HYPH</name>
<comment type="similarity">
    <text evidence="5">Belongs to the Omp25/RopB family.</text>
</comment>
<keyword evidence="8" id="KW-1185">Reference proteome</keyword>
<dbReference type="InterPro" id="IPR027385">
    <property type="entry name" value="Beta-barrel_OMP"/>
</dbReference>
<evidence type="ECO:0000313" key="7">
    <source>
        <dbReference type="EMBL" id="MBB4051536.1"/>
    </source>
</evidence>
<dbReference type="SUPFAM" id="SSF56925">
    <property type="entry name" value="OMPA-like"/>
    <property type="match status" value="1"/>
</dbReference>
<evidence type="ECO:0000256" key="1">
    <source>
        <dbReference type="ARBA" id="ARBA00004442"/>
    </source>
</evidence>
<dbReference type="Gene3D" id="2.40.160.20">
    <property type="match status" value="1"/>
</dbReference>
<dbReference type="InterPro" id="IPR011250">
    <property type="entry name" value="OMP/PagP_B-barrel"/>
</dbReference>